<dbReference type="OrthoDB" id="5298161at2"/>
<keyword evidence="5" id="KW-0449">Lipoprotein</keyword>
<sequence>MKKMTLAAAILISISLVGCSNTDIYSGNVYEGYEAKTTKAISYGTLLSSRPVKIQAGNNQNALGGVAGGVIGGVLGSNIGGGTGQMIAATVGAVAGAVVGSRAEEKLNQVDSLELVIRKDNGQEIVAVQKYDPSLVPGARVRIVGNSKVNVSVVR</sequence>
<dbReference type="PANTHER" id="PTHR35603">
    <property type="match status" value="1"/>
</dbReference>
<protein>
    <recommendedName>
        <fullName evidence="7">Glycine zipper 2TM domain-containing protein</fullName>
    </recommendedName>
</protein>
<accession>A0A1T0AWN7</accession>
<evidence type="ECO:0000256" key="5">
    <source>
        <dbReference type="ARBA" id="ARBA00023288"/>
    </source>
</evidence>
<dbReference type="GO" id="GO:0009279">
    <property type="term" value="C:cell outer membrane"/>
    <property type="evidence" value="ECO:0007669"/>
    <property type="project" value="UniProtKB-SubCell"/>
</dbReference>
<dbReference type="InterPro" id="IPR051407">
    <property type="entry name" value="Bact_OM_lipoprot/Surf_antigen"/>
</dbReference>
<feature type="domain" description="Glycine zipper 2TM" evidence="7">
    <location>
        <begin position="63"/>
        <end position="103"/>
    </location>
</feature>
<evidence type="ECO:0000256" key="6">
    <source>
        <dbReference type="SAM" id="SignalP"/>
    </source>
</evidence>
<dbReference type="PROSITE" id="PS51257">
    <property type="entry name" value="PROKAR_LIPOPROTEIN"/>
    <property type="match status" value="1"/>
</dbReference>
<evidence type="ECO:0000313" key="8">
    <source>
        <dbReference type="EMBL" id="OOS02220.1"/>
    </source>
</evidence>
<organism evidence="8 9">
    <name type="scientific">[Haemophilus] felis</name>
    <dbReference type="NCBI Taxonomy" id="123822"/>
    <lineage>
        <taxon>Bacteria</taxon>
        <taxon>Pseudomonadati</taxon>
        <taxon>Pseudomonadota</taxon>
        <taxon>Gammaproteobacteria</taxon>
        <taxon>Pasteurellales</taxon>
        <taxon>Pasteurellaceae</taxon>
    </lineage>
</organism>
<dbReference type="InterPro" id="IPR008816">
    <property type="entry name" value="Gly_zipper_2TM_dom"/>
</dbReference>
<name>A0A1T0AWN7_9PAST</name>
<proteinExistence type="predicted"/>
<dbReference type="Pfam" id="PF05433">
    <property type="entry name" value="Rick_17kDa_Anti"/>
    <property type="match status" value="1"/>
</dbReference>
<comment type="caution">
    <text evidence="8">The sequence shown here is derived from an EMBL/GenBank/DDBJ whole genome shotgun (WGS) entry which is preliminary data.</text>
</comment>
<dbReference type="Proteomes" id="UP000190023">
    <property type="component" value="Unassembled WGS sequence"/>
</dbReference>
<feature type="signal peptide" evidence="6">
    <location>
        <begin position="1"/>
        <end position="20"/>
    </location>
</feature>
<evidence type="ECO:0000259" key="7">
    <source>
        <dbReference type="Pfam" id="PF05433"/>
    </source>
</evidence>
<dbReference type="AlphaFoldDB" id="A0A1T0AWN7"/>
<evidence type="ECO:0000256" key="3">
    <source>
        <dbReference type="ARBA" id="ARBA00023136"/>
    </source>
</evidence>
<gene>
    <name evidence="8" type="ORF">B0188_08905</name>
</gene>
<dbReference type="PANTHER" id="PTHR35603:SF1">
    <property type="entry name" value="OUTER MEMBRANE LIPOPROTEIN SLYB"/>
    <property type="match status" value="1"/>
</dbReference>
<evidence type="ECO:0000313" key="9">
    <source>
        <dbReference type="Proteomes" id="UP000190023"/>
    </source>
</evidence>
<evidence type="ECO:0000256" key="4">
    <source>
        <dbReference type="ARBA" id="ARBA00023139"/>
    </source>
</evidence>
<dbReference type="STRING" id="123822.B0188_08905"/>
<keyword evidence="3" id="KW-0472">Membrane</keyword>
<comment type="subcellular location">
    <subcellularLocation>
        <location evidence="1">Cell outer membrane</location>
        <topology evidence="1">Lipid-anchor</topology>
    </subcellularLocation>
</comment>
<keyword evidence="2 6" id="KW-0732">Signal</keyword>
<dbReference type="EMBL" id="MUYB01000038">
    <property type="protein sequence ID" value="OOS02220.1"/>
    <property type="molecule type" value="Genomic_DNA"/>
</dbReference>
<keyword evidence="4" id="KW-0564">Palmitate</keyword>
<keyword evidence="9" id="KW-1185">Reference proteome</keyword>
<evidence type="ECO:0000256" key="2">
    <source>
        <dbReference type="ARBA" id="ARBA00022729"/>
    </source>
</evidence>
<feature type="chain" id="PRO_5012436450" description="Glycine zipper 2TM domain-containing protein" evidence="6">
    <location>
        <begin position="21"/>
        <end position="155"/>
    </location>
</feature>
<reference evidence="8 9" key="1">
    <citation type="submission" date="2017-02" db="EMBL/GenBank/DDBJ databases">
        <title>Draft genome sequence of Haemophilus felis CCUG 31170 type strain.</title>
        <authorList>
            <person name="Engstrom-Jakobsson H."/>
            <person name="Salva-Serra F."/>
            <person name="Thorell K."/>
            <person name="Gonzales-Siles L."/>
            <person name="Karlsson R."/>
            <person name="Boulund F."/>
            <person name="Engstrand L."/>
            <person name="Kristiansson E."/>
            <person name="Moore E."/>
        </authorList>
    </citation>
    <scope>NUCLEOTIDE SEQUENCE [LARGE SCALE GENOMIC DNA]</scope>
    <source>
        <strain evidence="8 9">CCUG 31170</strain>
    </source>
</reference>
<evidence type="ECO:0000256" key="1">
    <source>
        <dbReference type="ARBA" id="ARBA00004459"/>
    </source>
</evidence>